<proteinExistence type="inferred from homology"/>
<dbReference type="GO" id="GO:0003677">
    <property type="term" value="F:DNA binding"/>
    <property type="evidence" value="ECO:0007669"/>
    <property type="project" value="UniProtKB-KW"/>
</dbReference>
<dbReference type="InterPro" id="IPR004589">
    <property type="entry name" value="DNA_helicase_ATP-dep_RecQ"/>
</dbReference>
<dbReference type="CDD" id="cd17920">
    <property type="entry name" value="DEXHc_RecQ"/>
    <property type="match status" value="1"/>
</dbReference>
<keyword evidence="7" id="KW-0378">Hydrolase</keyword>
<evidence type="ECO:0000259" key="17">
    <source>
        <dbReference type="PROSITE" id="PS50967"/>
    </source>
</evidence>
<dbReference type="Pfam" id="PF00570">
    <property type="entry name" value="HRDC"/>
    <property type="match status" value="1"/>
</dbReference>
<accession>A0A1M6IMG9</accession>
<evidence type="ECO:0000256" key="7">
    <source>
        <dbReference type="ARBA" id="ARBA00022801"/>
    </source>
</evidence>
<dbReference type="SMART" id="SM00956">
    <property type="entry name" value="RQC"/>
    <property type="match status" value="1"/>
</dbReference>
<dbReference type="PANTHER" id="PTHR13710">
    <property type="entry name" value="DNA HELICASE RECQ FAMILY MEMBER"/>
    <property type="match status" value="1"/>
</dbReference>
<evidence type="ECO:0000256" key="14">
    <source>
        <dbReference type="ARBA" id="ARBA00023235"/>
    </source>
</evidence>
<dbReference type="Gene3D" id="1.10.150.80">
    <property type="entry name" value="HRDC domain"/>
    <property type="match status" value="1"/>
</dbReference>
<keyword evidence="10" id="KW-0067">ATP-binding</keyword>
<evidence type="ECO:0000256" key="13">
    <source>
        <dbReference type="ARBA" id="ARBA00023204"/>
    </source>
</evidence>
<dbReference type="PROSITE" id="PS50967">
    <property type="entry name" value="HRDC"/>
    <property type="match status" value="1"/>
</dbReference>
<dbReference type="InterPro" id="IPR036388">
    <property type="entry name" value="WH-like_DNA-bd_sf"/>
</dbReference>
<dbReference type="GO" id="GO:0030054">
    <property type="term" value="C:cell junction"/>
    <property type="evidence" value="ECO:0007669"/>
    <property type="project" value="InterPro"/>
</dbReference>
<dbReference type="SMART" id="SM00490">
    <property type="entry name" value="HELICc"/>
    <property type="match status" value="1"/>
</dbReference>
<evidence type="ECO:0000256" key="10">
    <source>
        <dbReference type="ARBA" id="ARBA00022840"/>
    </source>
</evidence>
<dbReference type="InterPro" id="IPR029491">
    <property type="entry name" value="Helicase_HTH"/>
</dbReference>
<dbReference type="InterPro" id="IPR018982">
    <property type="entry name" value="RQC_domain"/>
</dbReference>
<dbReference type="InterPro" id="IPR010997">
    <property type="entry name" value="HRDC-like_sf"/>
</dbReference>
<evidence type="ECO:0000256" key="5">
    <source>
        <dbReference type="ARBA" id="ARBA00022741"/>
    </source>
</evidence>
<evidence type="ECO:0000313" key="20">
    <source>
        <dbReference type="EMBL" id="SHJ35539.1"/>
    </source>
</evidence>
<feature type="domain" description="Helicase ATP-binding" evidence="18">
    <location>
        <begin position="27"/>
        <end position="196"/>
    </location>
</feature>
<evidence type="ECO:0000259" key="19">
    <source>
        <dbReference type="PROSITE" id="PS51194"/>
    </source>
</evidence>
<dbReference type="InterPro" id="IPR014001">
    <property type="entry name" value="Helicase_ATP-bd"/>
</dbReference>
<dbReference type="GO" id="GO:0030894">
    <property type="term" value="C:replisome"/>
    <property type="evidence" value="ECO:0007669"/>
    <property type="project" value="TreeGrafter"/>
</dbReference>
<dbReference type="Pfam" id="PF00270">
    <property type="entry name" value="DEAD"/>
    <property type="match status" value="1"/>
</dbReference>
<dbReference type="PROSITE" id="PS51389">
    <property type="entry name" value="XIN"/>
    <property type="match status" value="1"/>
</dbReference>
<dbReference type="GO" id="GO:0006281">
    <property type="term" value="P:DNA repair"/>
    <property type="evidence" value="ECO:0007669"/>
    <property type="project" value="UniProtKB-KW"/>
</dbReference>
<dbReference type="GO" id="GO:0030036">
    <property type="term" value="P:actin cytoskeleton organization"/>
    <property type="evidence" value="ECO:0007669"/>
    <property type="project" value="InterPro"/>
</dbReference>
<gene>
    <name evidence="20" type="ORF">SAMN05444401_2887</name>
</gene>
<keyword evidence="12" id="KW-0233">DNA recombination</keyword>
<dbReference type="InterPro" id="IPR006293">
    <property type="entry name" value="DNA_helicase_ATP-dep_RecQ_bac"/>
</dbReference>
<keyword evidence="5" id="KW-0547">Nucleotide-binding</keyword>
<keyword evidence="8 20" id="KW-0347">Helicase</keyword>
<dbReference type="InterPro" id="IPR012510">
    <property type="entry name" value="Actin-binding_Xin_repeat"/>
</dbReference>
<dbReference type="EMBL" id="FQZO01000004">
    <property type="protein sequence ID" value="SHJ35539.1"/>
    <property type="molecule type" value="Genomic_DNA"/>
</dbReference>
<dbReference type="Pfam" id="PF14493">
    <property type="entry name" value="HTH_40"/>
    <property type="match status" value="1"/>
</dbReference>
<dbReference type="RefSeq" id="WP_242948963.1">
    <property type="nucleotide sequence ID" value="NZ_FQZO01000004.1"/>
</dbReference>
<dbReference type="Gene3D" id="3.40.50.300">
    <property type="entry name" value="P-loop containing nucleotide triphosphate hydrolases"/>
    <property type="match status" value="2"/>
</dbReference>
<keyword evidence="6" id="KW-0227">DNA damage</keyword>
<evidence type="ECO:0000259" key="18">
    <source>
        <dbReference type="PROSITE" id="PS51192"/>
    </source>
</evidence>
<dbReference type="GO" id="GO:0009432">
    <property type="term" value="P:SOS response"/>
    <property type="evidence" value="ECO:0007669"/>
    <property type="project" value="UniProtKB-UniRule"/>
</dbReference>
<sequence length="708" mass="82128">MWMDKALTILKKYFGYDSFRKGQKEAIENLMEGKDTFVIMPTGGGKSLIYQIPAMMLPGLTVVISPLISLMKDQIDSLNEMGINAVYINSSLTEKQIDENLLKVYNGECKMLYVAPERLESEKFAHELMCMDISFIAIDEAHCVSKWGHDFRPSYRKIRSFINLLENRPRILACTATATPEVKEDIINLLGLNNPKVHFTGFNRENLTFKVFKGENKDNFIKEYLKDRPEESGIIFAATRRETEHLYTLLKDKYKVGLYHAGLKEEMRRTMQEEFMFDNLHIMVATNAFGMGIDKSNIRYVIHYNMPKNLEAYYQEAGRAGRDGEPSECILLYNSGDVQTQRYLIETTTLSPEKKDKEYTNLRTMVDYSYTSQCLRKYILNYFGEDYTQDYCGNCSICNDETEKIDTTLEAQMIFSSIYRVRERYGINTIVDILKGSRNQRILKFSLDKISTYGLMQEYDRKYIEELMNKLIADGYIFVTNGEYPVLKLTPRAANALKGKEPVILAMRRVVEVKQEDNALLADLKALRKNISEELKVPPYIIFPDATLKELALRMPNSREKFLNIKGVGDRKYERYGDRFIQVIENYMKENNIISQELPELKDNIIIEKTKVKTQQITYDLYKQGLSLNEIAKERELTPLTIENHIFQCASEGMDIDLDEFIPEGREEEILKVIKEIGAEKLKPIKEMLPEDIEYRAIKAVILKQETK</sequence>
<dbReference type="NCBIfam" id="TIGR01389">
    <property type="entry name" value="recQ"/>
    <property type="match status" value="1"/>
</dbReference>
<dbReference type="GO" id="GO:0043590">
    <property type="term" value="C:bacterial nucleoid"/>
    <property type="evidence" value="ECO:0007669"/>
    <property type="project" value="TreeGrafter"/>
</dbReference>
<dbReference type="PROSITE" id="PS51192">
    <property type="entry name" value="HELICASE_ATP_BIND_1"/>
    <property type="match status" value="1"/>
</dbReference>
<evidence type="ECO:0000256" key="1">
    <source>
        <dbReference type="ARBA" id="ARBA00001946"/>
    </source>
</evidence>
<evidence type="ECO:0000256" key="8">
    <source>
        <dbReference type="ARBA" id="ARBA00022806"/>
    </source>
</evidence>
<dbReference type="PROSITE" id="PS51194">
    <property type="entry name" value="HELICASE_CTER"/>
    <property type="match status" value="1"/>
</dbReference>
<reference evidence="20 21" key="1">
    <citation type="submission" date="2016-11" db="EMBL/GenBank/DDBJ databases">
        <authorList>
            <person name="Jaros S."/>
            <person name="Januszkiewicz K."/>
            <person name="Wedrychowicz H."/>
        </authorList>
    </citation>
    <scope>NUCLEOTIDE SEQUENCE [LARGE SCALE GENOMIC DNA]</scope>
    <source>
        <strain evidence="20 21">DSM 21864</strain>
    </source>
</reference>
<dbReference type="InterPro" id="IPR011545">
    <property type="entry name" value="DEAD/DEAH_box_helicase_dom"/>
</dbReference>
<keyword evidence="14" id="KW-0413">Isomerase</keyword>
<name>A0A1M6IMG9_9CLOT</name>
<dbReference type="PANTHER" id="PTHR13710:SF105">
    <property type="entry name" value="ATP-DEPENDENT DNA HELICASE Q1"/>
    <property type="match status" value="1"/>
</dbReference>
<feature type="domain" description="Helicase C-terminal" evidence="19">
    <location>
        <begin position="220"/>
        <end position="363"/>
    </location>
</feature>
<comment type="cofactor">
    <cofactor evidence="1">
        <name>Mg(2+)</name>
        <dbReference type="ChEBI" id="CHEBI:18420"/>
    </cofactor>
</comment>
<dbReference type="GO" id="GO:0043138">
    <property type="term" value="F:3'-5' DNA helicase activity"/>
    <property type="evidence" value="ECO:0007669"/>
    <property type="project" value="UniProtKB-EC"/>
</dbReference>
<evidence type="ECO:0000256" key="2">
    <source>
        <dbReference type="ARBA" id="ARBA00001947"/>
    </source>
</evidence>
<dbReference type="GO" id="GO:0016787">
    <property type="term" value="F:hydrolase activity"/>
    <property type="evidence" value="ECO:0007669"/>
    <property type="project" value="UniProtKB-KW"/>
</dbReference>
<protein>
    <recommendedName>
        <fullName evidence="16">DNA helicase RecQ</fullName>
        <ecNumber evidence="16">5.6.2.4</ecNumber>
    </recommendedName>
</protein>
<dbReference type="GO" id="GO:0005524">
    <property type="term" value="F:ATP binding"/>
    <property type="evidence" value="ECO:0007669"/>
    <property type="project" value="UniProtKB-KW"/>
</dbReference>
<dbReference type="SUPFAM" id="SSF46785">
    <property type="entry name" value="Winged helix' DNA-binding domain"/>
    <property type="match status" value="1"/>
</dbReference>
<dbReference type="STRING" id="1121298.SAMN05444401_2887"/>
<keyword evidence="11" id="KW-0238">DNA-binding</keyword>
<dbReference type="InterPro" id="IPR032284">
    <property type="entry name" value="RecQ_Zn-bd"/>
</dbReference>
<dbReference type="FunFam" id="3.40.50.300:FF:000296">
    <property type="entry name" value="ATP-dependent DNA helicase RecQ"/>
    <property type="match status" value="1"/>
</dbReference>
<feature type="domain" description="HRDC" evidence="17">
    <location>
        <begin position="514"/>
        <end position="594"/>
    </location>
</feature>
<dbReference type="InterPro" id="IPR002121">
    <property type="entry name" value="HRDC_dom"/>
</dbReference>
<dbReference type="Gene3D" id="1.10.10.10">
    <property type="entry name" value="Winged helix-like DNA-binding domain superfamily/Winged helix DNA-binding domain"/>
    <property type="match status" value="1"/>
</dbReference>
<dbReference type="SMART" id="SM00487">
    <property type="entry name" value="DEXDc"/>
    <property type="match status" value="1"/>
</dbReference>
<dbReference type="AlphaFoldDB" id="A0A1M6IMG9"/>
<dbReference type="GO" id="GO:0005737">
    <property type="term" value="C:cytoplasm"/>
    <property type="evidence" value="ECO:0007669"/>
    <property type="project" value="TreeGrafter"/>
</dbReference>
<comment type="similarity">
    <text evidence="3">Belongs to the helicase family. RecQ subfamily.</text>
</comment>
<dbReference type="Pfam" id="PF16124">
    <property type="entry name" value="RecQ_Zn_bind"/>
    <property type="match status" value="1"/>
</dbReference>
<evidence type="ECO:0000256" key="6">
    <source>
        <dbReference type="ARBA" id="ARBA00022763"/>
    </source>
</evidence>
<dbReference type="Pfam" id="PF00271">
    <property type="entry name" value="Helicase_C"/>
    <property type="match status" value="1"/>
</dbReference>
<keyword evidence="21" id="KW-1185">Reference proteome</keyword>
<evidence type="ECO:0000313" key="21">
    <source>
        <dbReference type="Proteomes" id="UP000184080"/>
    </source>
</evidence>
<organism evidence="20 21">
    <name type="scientific">Clostridium amylolyticum</name>
    <dbReference type="NCBI Taxonomy" id="1121298"/>
    <lineage>
        <taxon>Bacteria</taxon>
        <taxon>Bacillati</taxon>
        <taxon>Bacillota</taxon>
        <taxon>Clostridia</taxon>
        <taxon>Eubacteriales</taxon>
        <taxon>Clostridiaceae</taxon>
        <taxon>Clostridium</taxon>
    </lineage>
</organism>
<dbReference type="GO" id="GO:0006310">
    <property type="term" value="P:DNA recombination"/>
    <property type="evidence" value="ECO:0007669"/>
    <property type="project" value="UniProtKB-UniRule"/>
</dbReference>
<evidence type="ECO:0000256" key="4">
    <source>
        <dbReference type="ARBA" id="ARBA00022723"/>
    </source>
</evidence>
<keyword evidence="9" id="KW-0862">Zinc</keyword>
<dbReference type="NCBIfam" id="TIGR00614">
    <property type="entry name" value="recQ_fam"/>
    <property type="match status" value="1"/>
</dbReference>
<dbReference type="InterPro" id="IPR027417">
    <property type="entry name" value="P-loop_NTPase"/>
</dbReference>
<evidence type="ECO:0000256" key="3">
    <source>
        <dbReference type="ARBA" id="ARBA00005446"/>
    </source>
</evidence>
<dbReference type="SMART" id="SM00341">
    <property type="entry name" value="HRDC"/>
    <property type="match status" value="1"/>
</dbReference>
<comment type="catalytic activity">
    <reaction evidence="15">
        <text>Couples ATP hydrolysis with the unwinding of duplex DNA by translocating in the 3'-5' direction.</text>
        <dbReference type="EC" id="5.6.2.4"/>
    </reaction>
</comment>
<comment type="cofactor">
    <cofactor evidence="2">
        <name>Zn(2+)</name>
        <dbReference type="ChEBI" id="CHEBI:29105"/>
    </cofactor>
</comment>
<keyword evidence="13" id="KW-0234">DNA repair</keyword>
<dbReference type="Pfam" id="PF09382">
    <property type="entry name" value="RQC"/>
    <property type="match status" value="1"/>
</dbReference>
<keyword evidence="4" id="KW-0479">Metal-binding</keyword>
<dbReference type="InterPro" id="IPR001650">
    <property type="entry name" value="Helicase_C-like"/>
</dbReference>
<evidence type="ECO:0000256" key="11">
    <source>
        <dbReference type="ARBA" id="ARBA00023125"/>
    </source>
</evidence>
<evidence type="ECO:0000256" key="12">
    <source>
        <dbReference type="ARBA" id="ARBA00023172"/>
    </source>
</evidence>
<dbReference type="GO" id="GO:0006260">
    <property type="term" value="P:DNA replication"/>
    <property type="evidence" value="ECO:0007669"/>
    <property type="project" value="InterPro"/>
</dbReference>
<dbReference type="GO" id="GO:0003779">
    <property type="term" value="F:actin binding"/>
    <property type="evidence" value="ECO:0007669"/>
    <property type="project" value="InterPro"/>
</dbReference>
<dbReference type="SUPFAM" id="SSF47819">
    <property type="entry name" value="HRDC-like"/>
    <property type="match status" value="1"/>
</dbReference>
<dbReference type="SUPFAM" id="SSF52540">
    <property type="entry name" value="P-loop containing nucleoside triphosphate hydrolases"/>
    <property type="match status" value="1"/>
</dbReference>
<dbReference type="Proteomes" id="UP000184080">
    <property type="component" value="Unassembled WGS sequence"/>
</dbReference>
<dbReference type="InterPro" id="IPR036390">
    <property type="entry name" value="WH_DNA-bd_sf"/>
</dbReference>
<evidence type="ECO:0000256" key="16">
    <source>
        <dbReference type="NCBIfam" id="TIGR01389"/>
    </source>
</evidence>
<dbReference type="GO" id="GO:0046872">
    <property type="term" value="F:metal ion binding"/>
    <property type="evidence" value="ECO:0007669"/>
    <property type="project" value="UniProtKB-KW"/>
</dbReference>
<evidence type="ECO:0000256" key="15">
    <source>
        <dbReference type="ARBA" id="ARBA00034617"/>
    </source>
</evidence>
<evidence type="ECO:0000256" key="9">
    <source>
        <dbReference type="ARBA" id="ARBA00022833"/>
    </source>
</evidence>
<dbReference type="InterPro" id="IPR044876">
    <property type="entry name" value="HRDC_dom_sf"/>
</dbReference>
<dbReference type="EC" id="5.6.2.4" evidence="16"/>
<dbReference type="GO" id="GO:0009378">
    <property type="term" value="F:four-way junction helicase activity"/>
    <property type="evidence" value="ECO:0007669"/>
    <property type="project" value="TreeGrafter"/>
</dbReference>